<feature type="signal peptide" evidence="2">
    <location>
        <begin position="1"/>
        <end position="30"/>
    </location>
</feature>
<comment type="caution">
    <text evidence="3">The sequence shown here is derived from an EMBL/GenBank/DDBJ whole genome shotgun (WGS) entry which is preliminary data.</text>
</comment>
<keyword evidence="1" id="KW-0472">Membrane</keyword>
<accession>A0A3E0WFF4</accession>
<dbReference type="InterPro" id="IPR051344">
    <property type="entry name" value="Vgb"/>
</dbReference>
<dbReference type="SUPFAM" id="SSF101898">
    <property type="entry name" value="NHL repeat"/>
    <property type="match status" value="1"/>
</dbReference>
<dbReference type="RefSeq" id="WP_116417133.1">
    <property type="nucleotide sequence ID" value="NZ_NBXC01000002.1"/>
</dbReference>
<dbReference type="PANTHER" id="PTHR40274:SF3">
    <property type="entry name" value="VIRGINIAMYCIN B LYASE"/>
    <property type="match status" value="1"/>
</dbReference>
<dbReference type="GO" id="GO:0005509">
    <property type="term" value="F:calcium ion binding"/>
    <property type="evidence" value="ECO:0007669"/>
    <property type="project" value="InterPro"/>
</dbReference>
<reference evidence="3 4" key="1">
    <citation type="submission" date="2017-04" db="EMBL/GenBank/DDBJ databases">
        <title>Comparative genome analysis of Subtercola boreus.</title>
        <authorList>
            <person name="Cho Y.-J."/>
            <person name="Cho A."/>
            <person name="Kim O.-S."/>
            <person name="Lee J.-I."/>
        </authorList>
    </citation>
    <scope>NUCLEOTIDE SEQUENCE [LARGE SCALE GENOMIC DNA]</scope>
    <source>
        <strain evidence="3 4">P28004</strain>
    </source>
</reference>
<dbReference type="PANTHER" id="PTHR40274">
    <property type="entry name" value="VIRGINIAMYCIN B LYASE"/>
    <property type="match status" value="1"/>
</dbReference>
<dbReference type="Proteomes" id="UP000257080">
    <property type="component" value="Unassembled WGS sequence"/>
</dbReference>
<dbReference type="AlphaFoldDB" id="A0A3E0WFF4"/>
<dbReference type="InterPro" id="IPR011042">
    <property type="entry name" value="6-blade_b-propeller_TolB-like"/>
</dbReference>
<gene>
    <name evidence="3" type="ORF">B7R25_01160</name>
</gene>
<dbReference type="Pfam" id="PF05345">
    <property type="entry name" value="He_PIG"/>
    <property type="match status" value="1"/>
</dbReference>
<keyword evidence="1" id="KW-1133">Transmembrane helix</keyword>
<protein>
    <submittedName>
        <fullName evidence="3">Uncharacterized protein</fullName>
    </submittedName>
</protein>
<name>A0A3E0WFF4_9MICO</name>
<evidence type="ECO:0000256" key="2">
    <source>
        <dbReference type="SAM" id="SignalP"/>
    </source>
</evidence>
<dbReference type="SUPFAM" id="SSF49313">
    <property type="entry name" value="Cadherin-like"/>
    <property type="match status" value="1"/>
</dbReference>
<evidence type="ECO:0000313" key="3">
    <source>
        <dbReference type="EMBL" id="RFA29619.1"/>
    </source>
</evidence>
<proteinExistence type="predicted"/>
<dbReference type="GO" id="GO:0005975">
    <property type="term" value="P:carbohydrate metabolic process"/>
    <property type="evidence" value="ECO:0007669"/>
    <property type="project" value="UniProtKB-ARBA"/>
</dbReference>
<organism evidence="3 4">
    <name type="scientific">Subtercola boreus</name>
    <dbReference type="NCBI Taxonomy" id="120213"/>
    <lineage>
        <taxon>Bacteria</taxon>
        <taxon>Bacillati</taxon>
        <taxon>Actinomycetota</taxon>
        <taxon>Actinomycetes</taxon>
        <taxon>Micrococcales</taxon>
        <taxon>Microbacteriaceae</taxon>
        <taxon>Subtercola</taxon>
    </lineage>
</organism>
<keyword evidence="1" id="KW-0812">Transmembrane</keyword>
<sequence>MNLSRRVLAPVFCIALVAIGGAASATPVTADPFVTIGAGSSPQAVAVAFSGEFFVANLGSDSITAYTAGGVLETGRSMSMPAGSNPIDVKVEHGTTAVWSANVDTHSIARFVPGATVPTIFDLGAAIKPDALAITPTDVVYSANSSSDTVSQVKLVGATYQSTAVYARLPAGSAPVGIVSDPDGVIYTANSGNGTVSRITPAKTEQVAQLPTGAPFAIAIDHRGKLWVANSAADTVVQIDPAKASGSNIVSSVRLLPGSVPSRLTVDGADNVYVTSRGANSVSVIPAGASTAVTIQTMPAGSGVFGIAVSPQNVLLTTSFARGVVSSIDLATAVTLQAPVTGAQVGSRVTGTVTATGIDPITFSSTTLPAWLTLDPKTGVFTGMPPTPGSVSFTVVATSLVSKSEPFTVSFAVGGVAPTASPTPPSTVTAIPTATATAGAGGQSAGTGAHSTGVLASTGASDGSRWGIAGAIAFILGVVGACAARVHRRQHA</sequence>
<evidence type="ECO:0000313" key="4">
    <source>
        <dbReference type="Proteomes" id="UP000257080"/>
    </source>
</evidence>
<dbReference type="Gene3D" id="2.120.10.30">
    <property type="entry name" value="TolB, C-terminal domain"/>
    <property type="match status" value="1"/>
</dbReference>
<dbReference type="InterPro" id="IPR015919">
    <property type="entry name" value="Cadherin-like_sf"/>
</dbReference>
<dbReference type="Gene3D" id="2.40.10.500">
    <property type="match status" value="2"/>
</dbReference>
<keyword evidence="2" id="KW-0732">Signal</keyword>
<feature type="transmembrane region" description="Helical" evidence="1">
    <location>
        <begin position="466"/>
        <end position="486"/>
    </location>
</feature>
<dbReference type="OrthoDB" id="5124697at2"/>
<evidence type="ECO:0000256" key="1">
    <source>
        <dbReference type="SAM" id="Phobius"/>
    </source>
</evidence>
<dbReference type="Pfam" id="PF24684">
    <property type="entry name" value="Vgb_lyase"/>
    <property type="match status" value="1"/>
</dbReference>
<dbReference type="EMBL" id="NBXE01000002">
    <property type="protein sequence ID" value="RFA29619.1"/>
    <property type="molecule type" value="Genomic_DNA"/>
</dbReference>
<dbReference type="GO" id="GO:0016020">
    <property type="term" value="C:membrane"/>
    <property type="evidence" value="ECO:0007669"/>
    <property type="project" value="InterPro"/>
</dbReference>
<feature type="chain" id="PRO_5017655556" evidence="2">
    <location>
        <begin position="31"/>
        <end position="492"/>
    </location>
</feature>
<dbReference type="Gene3D" id="2.60.40.10">
    <property type="entry name" value="Immunoglobulins"/>
    <property type="match status" value="1"/>
</dbReference>
<dbReference type="InterPro" id="IPR013783">
    <property type="entry name" value="Ig-like_fold"/>
</dbReference>